<comment type="caution">
    <text evidence="1">The sequence shown here is derived from an EMBL/GenBank/DDBJ whole genome shotgun (WGS) entry which is preliminary data.</text>
</comment>
<dbReference type="Proteomes" id="UP001293254">
    <property type="component" value="Unassembled WGS sequence"/>
</dbReference>
<dbReference type="EMBL" id="JACGWO010000002">
    <property type="protein sequence ID" value="KAK4435055.1"/>
    <property type="molecule type" value="Genomic_DNA"/>
</dbReference>
<dbReference type="AlphaFoldDB" id="A0AAE1YRH2"/>
<organism evidence="1 2">
    <name type="scientific">Sesamum alatum</name>
    <dbReference type="NCBI Taxonomy" id="300844"/>
    <lineage>
        <taxon>Eukaryota</taxon>
        <taxon>Viridiplantae</taxon>
        <taxon>Streptophyta</taxon>
        <taxon>Embryophyta</taxon>
        <taxon>Tracheophyta</taxon>
        <taxon>Spermatophyta</taxon>
        <taxon>Magnoliopsida</taxon>
        <taxon>eudicotyledons</taxon>
        <taxon>Gunneridae</taxon>
        <taxon>Pentapetalae</taxon>
        <taxon>asterids</taxon>
        <taxon>lamiids</taxon>
        <taxon>Lamiales</taxon>
        <taxon>Pedaliaceae</taxon>
        <taxon>Sesamum</taxon>
    </lineage>
</organism>
<reference evidence="1" key="1">
    <citation type="submission" date="2020-06" db="EMBL/GenBank/DDBJ databases">
        <authorList>
            <person name="Li T."/>
            <person name="Hu X."/>
            <person name="Zhang T."/>
            <person name="Song X."/>
            <person name="Zhang H."/>
            <person name="Dai N."/>
            <person name="Sheng W."/>
            <person name="Hou X."/>
            <person name="Wei L."/>
        </authorList>
    </citation>
    <scope>NUCLEOTIDE SEQUENCE</scope>
    <source>
        <strain evidence="1">3651</strain>
        <tissue evidence="1">Leaf</tissue>
    </source>
</reference>
<name>A0AAE1YRH2_9LAMI</name>
<protein>
    <submittedName>
        <fullName evidence="1">Uncharacterized protein</fullName>
    </submittedName>
</protein>
<gene>
    <name evidence="1" type="ORF">Salat_0668800</name>
</gene>
<accession>A0AAE1YRH2</accession>
<evidence type="ECO:0000313" key="2">
    <source>
        <dbReference type="Proteomes" id="UP001293254"/>
    </source>
</evidence>
<reference evidence="1" key="2">
    <citation type="journal article" date="2024" name="Plant">
        <title>Genomic evolution and insights into agronomic trait innovations of Sesamum species.</title>
        <authorList>
            <person name="Miao H."/>
            <person name="Wang L."/>
            <person name="Qu L."/>
            <person name="Liu H."/>
            <person name="Sun Y."/>
            <person name="Le M."/>
            <person name="Wang Q."/>
            <person name="Wei S."/>
            <person name="Zheng Y."/>
            <person name="Lin W."/>
            <person name="Duan Y."/>
            <person name="Cao H."/>
            <person name="Xiong S."/>
            <person name="Wang X."/>
            <person name="Wei L."/>
            <person name="Li C."/>
            <person name="Ma Q."/>
            <person name="Ju M."/>
            <person name="Zhao R."/>
            <person name="Li G."/>
            <person name="Mu C."/>
            <person name="Tian Q."/>
            <person name="Mei H."/>
            <person name="Zhang T."/>
            <person name="Gao T."/>
            <person name="Zhang H."/>
        </authorList>
    </citation>
    <scope>NUCLEOTIDE SEQUENCE</scope>
    <source>
        <strain evidence="1">3651</strain>
    </source>
</reference>
<evidence type="ECO:0000313" key="1">
    <source>
        <dbReference type="EMBL" id="KAK4435055.1"/>
    </source>
</evidence>
<proteinExistence type="predicted"/>
<sequence>HGYLAVAILQETIFLRSQLLEKANLPCCKLHSHIPLWAWICVVDFGLKKSQWVVTATRLGPRGIFWGTIPTMGLEDKANLKGQAMIQATLYLGYCNHNWAKVKKALAKLGIGLQDARLFLLEA</sequence>
<keyword evidence="2" id="KW-1185">Reference proteome</keyword>
<feature type="non-terminal residue" evidence="1">
    <location>
        <position position="1"/>
    </location>
</feature>